<proteinExistence type="predicted"/>
<accession>A0ACC0U498</accession>
<name>A0ACC0U498_9AGAM</name>
<evidence type="ECO:0000313" key="1">
    <source>
        <dbReference type="EMBL" id="KAI9462664.1"/>
    </source>
</evidence>
<evidence type="ECO:0000313" key="2">
    <source>
        <dbReference type="Proteomes" id="UP001207468"/>
    </source>
</evidence>
<sequence length="281" mass="32208">MSRTSTRSPIMSSWRYFISVRTLIHVCQRWRRVVFASPRRLNLALVYTGKRPMSEIQDVWPVLPVVIFHALEFSNSWENVAAVLESEHHHRICQIDLFDIPTSYFERLAAAMQKPLPELTYLAFSAARTTVMTHLPDSFLGGSAPLLRILRFNNCPFPGIPKLLVSANQLEFLALSDIPNAGYIPPQDLVTALSVMSRLEILHLGFRYELYPESRPPPALTRSVLPALFLLEFKGVHEYLEDLLAQIDVPLLKYLDMIFSRANLYPVLPRPQLRQSSCGYW</sequence>
<protein>
    <submittedName>
        <fullName evidence="1">Uncharacterized protein</fullName>
    </submittedName>
</protein>
<keyword evidence="2" id="KW-1185">Reference proteome</keyword>
<dbReference type="Proteomes" id="UP001207468">
    <property type="component" value="Unassembled WGS sequence"/>
</dbReference>
<comment type="caution">
    <text evidence="1">The sequence shown here is derived from an EMBL/GenBank/DDBJ whole genome shotgun (WGS) entry which is preliminary data.</text>
</comment>
<gene>
    <name evidence="1" type="ORF">F5148DRAFT_216467</name>
</gene>
<organism evidence="1 2">
    <name type="scientific">Russula earlei</name>
    <dbReference type="NCBI Taxonomy" id="71964"/>
    <lineage>
        <taxon>Eukaryota</taxon>
        <taxon>Fungi</taxon>
        <taxon>Dikarya</taxon>
        <taxon>Basidiomycota</taxon>
        <taxon>Agaricomycotina</taxon>
        <taxon>Agaricomycetes</taxon>
        <taxon>Russulales</taxon>
        <taxon>Russulaceae</taxon>
        <taxon>Russula</taxon>
    </lineage>
</organism>
<reference evidence="1" key="1">
    <citation type="submission" date="2021-03" db="EMBL/GenBank/DDBJ databases">
        <title>Evolutionary priming and transition to the ectomycorrhizal habit in an iconic lineage of mushroom-forming fungi: is preadaptation a requirement?</title>
        <authorList>
            <consortium name="DOE Joint Genome Institute"/>
            <person name="Looney B.P."/>
            <person name="Miyauchi S."/>
            <person name="Morin E."/>
            <person name="Drula E."/>
            <person name="Courty P.E."/>
            <person name="Chicoki N."/>
            <person name="Fauchery L."/>
            <person name="Kohler A."/>
            <person name="Kuo A."/>
            <person name="LaButti K."/>
            <person name="Pangilinan J."/>
            <person name="Lipzen A."/>
            <person name="Riley R."/>
            <person name="Andreopoulos W."/>
            <person name="He G."/>
            <person name="Johnson J."/>
            <person name="Barry K.W."/>
            <person name="Grigoriev I.V."/>
            <person name="Nagy L."/>
            <person name="Hibbett D."/>
            <person name="Henrissat B."/>
            <person name="Matheny P.B."/>
            <person name="Labbe J."/>
            <person name="Martin A.F."/>
        </authorList>
    </citation>
    <scope>NUCLEOTIDE SEQUENCE</scope>
    <source>
        <strain evidence="1">BPL698</strain>
    </source>
</reference>
<dbReference type="EMBL" id="JAGFNK010000166">
    <property type="protein sequence ID" value="KAI9462664.1"/>
    <property type="molecule type" value="Genomic_DNA"/>
</dbReference>